<evidence type="ECO:0000313" key="1">
    <source>
        <dbReference type="EMBL" id="CAD7083470.1"/>
    </source>
</evidence>
<protein>
    <submittedName>
        <fullName evidence="1">Uncharacterized protein</fullName>
    </submittedName>
</protein>
<dbReference type="Proteomes" id="UP000594454">
    <property type="component" value="Chromosome 2"/>
</dbReference>
<gene>
    <name evidence="1" type="ORF">HERILL_LOCUS6427</name>
</gene>
<reference evidence="1 2" key="1">
    <citation type="submission" date="2020-11" db="EMBL/GenBank/DDBJ databases">
        <authorList>
            <person name="Wallbank WR R."/>
            <person name="Pardo Diaz C."/>
            <person name="Kozak K."/>
            <person name="Martin S."/>
            <person name="Jiggins C."/>
            <person name="Moest M."/>
            <person name="Warren A I."/>
            <person name="Generalovic N T."/>
            <person name="Byers J.R.P. K."/>
            <person name="Montejo-Kovacevich G."/>
            <person name="Yen C E."/>
        </authorList>
    </citation>
    <scope>NUCLEOTIDE SEQUENCE [LARGE SCALE GENOMIC DNA]</scope>
</reference>
<dbReference type="AlphaFoldDB" id="A0A7R8UMK5"/>
<organism evidence="1 2">
    <name type="scientific">Hermetia illucens</name>
    <name type="common">Black soldier fly</name>
    <dbReference type="NCBI Taxonomy" id="343691"/>
    <lineage>
        <taxon>Eukaryota</taxon>
        <taxon>Metazoa</taxon>
        <taxon>Ecdysozoa</taxon>
        <taxon>Arthropoda</taxon>
        <taxon>Hexapoda</taxon>
        <taxon>Insecta</taxon>
        <taxon>Pterygota</taxon>
        <taxon>Neoptera</taxon>
        <taxon>Endopterygota</taxon>
        <taxon>Diptera</taxon>
        <taxon>Brachycera</taxon>
        <taxon>Stratiomyomorpha</taxon>
        <taxon>Stratiomyidae</taxon>
        <taxon>Hermetiinae</taxon>
        <taxon>Hermetia</taxon>
    </lineage>
</organism>
<dbReference type="InParanoid" id="A0A7R8UMK5"/>
<accession>A0A7R8UMK5</accession>
<sequence length="77" mass="9102">MIYVDAIMDVKKIGQRSNTGSHGHAEIQYREPSMFQKSLRYSKQKPKFECGFKYNITQDKAILQLSRPWSHLHLVEY</sequence>
<keyword evidence="2" id="KW-1185">Reference proteome</keyword>
<proteinExistence type="predicted"/>
<name>A0A7R8UMK5_HERIL</name>
<evidence type="ECO:0000313" key="2">
    <source>
        <dbReference type="Proteomes" id="UP000594454"/>
    </source>
</evidence>
<dbReference type="EMBL" id="LR899010">
    <property type="protein sequence ID" value="CAD7083470.1"/>
    <property type="molecule type" value="Genomic_DNA"/>
</dbReference>